<proteinExistence type="predicted"/>
<organism evidence="1 2">
    <name type="scientific">Pseudonocardia xishanensis</name>
    <dbReference type="NCBI Taxonomy" id="630995"/>
    <lineage>
        <taxon>Bacteria</taxon>
        <taxon>Bacillati</taxon>
        <taxon>Actinomycetota</taxon>
        <taxon>Actinomycetes</taxon>
        <taxon>Pseudonocardiales</taxon>
        <taxon>Pseudonocardiaceae</taxon>
        <taxon>Pseudonocardia</taxon>
    </lineage>
</organism>
<accession>A0ABP8RTS8</accession>
<evidence type="ECO:0000313" key="1">
    <source>
        <dbReference type="EMBL" id="GAA4547696.1"/>
    </source>
</evidence>
<sequence>MSVTVERRIPASPERVFAVLADGWSYPLWVVGATHMRVVDEGFPAVGTRLHHSVGSWPLQLEDDTEVLAMQEGELLELRGHAWPSGSARIRIEVHRDGDGSLVVMTERAEQGPATVIPGLVQQAMLTPRNRESLARLAAVVCERG</sequence>
<keyword evidence="2" id="KW-1185">Reference proteome</keyword>
<dbReference type="InterPro" id="IPR023393">
    <property type="entry name" value="START-like_dom_sf"/>
</dbReference>
<comment type="caution">
    <text evidence="1">The sequence shown here is derived from an EMBL/GenBank/DDBJ whole genome shotgun (WGS) entry which is preliminary data.</text>
</comment>
<dbReference type="RefSeq" id="WP_345418468.1">
    <property type="nucleotide sequence ID" value="NZ_BAABGT010000038.1"/>
</dbReference>
<dbReference type="Proteomes" id="UP001501598">
    <property type="component" value="Unassembled WGS sequence"/>
</dbReference>
<dbReference type="InterPro" id="IPR019587">
    <property type="entry name" value="Polyketide_cyclase/dehydratase"/>
</dbReference>
<evidence type="ECO:0000313" key="2">
    <source>
        <dbReference type="Proteomes" id="UP001501598"/>
    </source>
</evidence>
<dbReference type="Gene3D" id="3.30.530.20">
    <property type="match status" value="1"/>
</dbReference>
<dbReference type="EMBL" id="BAABGT010000038">
    <property type="protein sequence ID" value="GAA4547696.1"/>
    <property type="molecule type" value="Genomic_DNA"/>
</dbReference>
<dbReference type="SUPFAM" id="SSF55961">
    <property type="entry name" value="Bet v1-like"/>
    <property type="match status" value="1"/>
</dbReference>
<reference evidence="2" key="1">
    <citation type="journal article" date="2019" name="Int. J. Syst. Evol. Microbiol.">
        <title>The Global Catalogue of Microorganisms (GCM) 10K type strain sequencing project: providing services to taxonomists for standard genome sequencing and annotation.</title>
        <authorList>
            <consortium name="The Broad Institute Genomics Platform"/>
            <consortium name="The Broad Institute Genome Sequencing Center for Infectious Disease"/>
            <person name="Wu L."/>
            <person name="Ma J."/>
        </authorList>
    </citation>
    <scope>NUCLEOTIDE SEQUENCE [LARGE SCALE GENOMIC DNA]</scope>
    <source>
        <strain evidence="2">JCM 17906</strain>
    </source>
</reference>
<dbReference type="CDD" id="cd07812">
    <property type="entry name" value="SRPBCC"/>
    <property type="match status" value="1"/>
</dbReference>
<protein>
    <submittedName>
        <fullName evidence="1">SRPBCC family protein</fullName>
    </submittedName>
</protein>
<dbReference type="Pfam" id="PF10604">
    <property type="entry name" value="Polyketide_cyc2"/>
    <property type="match status" value="1"/>
</dbReference>
<gene>
    <name evidence="1" type="ORF">GCM10023175_32460</name>
</gene>
<name>A0ABP8RTS8_9PSEU</name>